<dbReference type="SFLD" id="SFLDG01138">
    <property type="entry name" value="C1.6.2:_Deoxy-d-mannose-octulo"/>
    <property type="match status" value="1"/>
</dbReference>
<dbReference type="InterPro" id="IPR023214">
    <property type="entry name" value="HAD_sf"/>
</dbReference>
<reference evidence="8 9" key="1">
    <citation type="submission" date="2018-08" db="EMBL/GenBank/DDBJ databases">
        <title>A genome reference for cultivated species of the human gut microbiota.</title>
        <authorList>
            <person name="Zou Y."/>
            <person name="Xue W."/>
            <person name="Luo G."/>
        </authorList>
    </citation>
    <scope>NUCLEOTIDE SEQUENCE [LARGE SCALE GENOMIC DNA]</scope>
    <source>
        <strain evidence="8 9">AF42-9</strain>
    </source>
</reference>
<dbReference type="Gene3D" id="3.40.50.1000">
    <property type="entry name" value="HAD superfamily/HAD-like"/>
    <property type="match status" value="1"/>
</dbReference>
<dbReference type="SFLD" id="SFLDG01136">
    <property type="entry name" value="C1.6:_Phosphoserine_Phosphatas"/>
    <property type="match status" value="1"/>
</dbReference>
<dbReference type="PANTHER" id="PTHR21485">
    <property type="entry name" value="HAD SUPERFAMILY MEMBERS CMAS AND KDSC"/>
    <property type="match status" value="1"/>
</dbReference>
<evidence type="ECO:0000313" key="9">
    <source>
        <dbReference type="Proteomes" id="UP000286598"/>
    </source>
</evidence>
<evidence type="ECO:0000256" key="5">
    <source>
        <dbReference type="ARBA" id="ARBA00022801"/>
    </source>
</evidence>
<feature type="binding site" evidence="7">
    <location>
        <position position="15"/>
    </location>
    <ligand>
        <name>Mg(2+)</name>
        <dbReference type="ChEBI" id="CHEBI:18420"/>
    </ligand>
</feature>
<dbReference type="GO" id="GO:0016788">
    <property type="term" value="F:hydrolase activity, acting on ester bonds"/>
    <property type="evidence" value="ECO:0007669"/>
    <property type="project" value="InterPro"/>
</dbReference>
<keyword evidence="4 7" id="KW-0479">Metal-binding</keyword>
<keyword evidence="5" id="KW-0378">Hydrolase</keyword>
<proteinExistence type="inferred from homology"/>
<evidence type="ECO:0000256" key="3">
    <source>
        <dbReference type="ARBA" id="ARBA00011881"/>
    </source>
</evidence>
<gene>
    <name evidence="8" type="ORF">DW060_06115</name>
</gene>
<comment type="similarity">
    <text evidence="2">Belongs to the KdsC family.</text>
</comment>
<keyword evidence="6 7" id="KW-0460">Magnesium</keyword>
<dbReference type="AlphaFoldDB" id="A0A3R6K8M4"/>
<evidence type="ECO:0000256" key="2">
    <source>
        <dbReference type="ARBA" id="ARBA00005893"/>
    </source>
</evidence>
<dbReference type="RefSeq" id="WP_007903255.1">
    <property type="nucleotide sequence ID" value="NZ_CAJLAM010000041.1"/>
</dbReference>
<sequence>MIDYDLKKIRAVIFDVDGVLSCDTVTVDTTGEPLRTANLKDGYAIQYACKIGLIVCIITGGNTEAVRKRYEMLGVKELYMGCSVKVKTYKEFKAKYSLSDDEIIYVGDDIPDYEVMSLVGCPCCPADASVEIRSVSKYISQRRGGCGVGRDIIEQVLKAQEKWMADNRAFGW</sequence>
<protein>
    <submittedName>
        <fullName evidence="8">3-deoxy-D-manno-octulosonate 8-phosphate phosphatase</fullName>
    </submittedName>
</protein>
<dbReference type="GeneID" id="78338310"/>
<keyword evidence="9" id="KW-1185">Reference proteome</keyword>
<evidence type="ECO:0000256" key="4">
    <source>
        <dbReference type="ARBA" id="ARBA00022723"/>
    </source>
</evidence>
<dbReference type="SFLD" id="SFLDS00003">
    <property type="entry name" value="Haloacid_Dehalogenase"/>
    <property type="match status" value="1"/>
</dbReference>
<evidence type="ECO:0000256" key="6">
    <source>
        <dbReference type="ARBA" id="ARBA00022842"/>
    </source>
</evidence>
<dbReference type="InterPro" id="IPR036412">
    <property type="entry name" value="HAD-like_sf"/>
</dbReference>
<dbReference type="InterPro" id="IPR050793">
    <property type="entry name" value="CMP-NeuNAc_synthase"/>
</dbReference>
<dbReference type="GO" id="GO:0008781">
    <property type="term" value="F:N-acylneuraminate cytidylyltransferase activity"/>
    <property type="evidence" value="ECO:0007669"/>
    <property type="project" value="TreeGrafter"/>
</dbReference>
<comment type="cofactor">
    <cofactor evidence="1 7">
        <name>Mg(2+)</name>
        <dbReference type="ChEBI" id="CHEBI:18420"/>
    </cofactor>
</comment>
<dbReference type="SUPFAM" id="SSF56784">
    <property type="entry name" value="HAD-like"/>
    <property type="match status" value="1"/>
</dbReference>
<evidence type="ECO:0000256" key="7">
    <source>
        <dbReference type="PIRSR" id="PIRSR006118-2"/>
    </source>
</evidence>
<feature type="binding site" evidence="7">
    <location>
        <position position="17"/>
    </location>
    <ligand>
        <name>substrate</name>
    </ligand>
</feature>
<dbReference type="Proteomes" id="UP000286598">
    <property type="component" value="Unassembled WGS sequence"/>
</dbReference>
<dbReference type="OrthoDB" id="9805604at2"/>
<dbReference type="InterPro" id="IPR010023">
    <property type="entry name" value="KdsC_fam"/>
</dbReference>
<dbReference type="PIRSF" id="PIRSF006118">
    <property type="entry name" value="KDO8-P_Ptase"/>
    <property type="match status" value="1"/>
</dbReference>
<dbReference type="FunFam" id="3.40.50.1000:FF:000029">
    <property type="entry name" value="3-deoxy-D-manno-octulosonate 8-phosphate phosphatase KdsC"/>
    <property type="match status" value="1"/>
</dbReference>
<dbReference type="NCBIfam" id="TIGR01670">
    <property type="entry name" value="KdsC-phosphatas"/>
    <property type="match status" value="1"/>
</dbReference>
<dbReference type="EMBL" id="QRNO01000024">
    <property type="protein sequence ID" value="RHK50918.1"/>
    <property type="molecule type" value="Genomic_DNA"/>
</dbReference>
<evidence type="ECO:0000313" key="8">
    <source>
        <dbReference type="EMBL" id="RHK50918.1"/>
    </source>
</evidence>
<comment type="caution">
    <text evidence="8">The sequence shown here is derived from an EMBL/GenBank/DDBJ whole genome shotgun (WGS) entry which is preliminary data.</text>
</comment>
<dbReference type="GO" id="GO:0046872">
    <property type="term" value="F:metal ion binding"/>
    <property type="evidence" value="ECO:0007669"/>
    <property type="project" value="UniProtKB-KW"/>
</dbReference>
<evidence type="ECO:0000256" key="1">
    <source>
        <dbReference type="ARBA" id="ARBA00001946"/>
    </source>
</evidence>
<name>A0A3R6K8M4_9BACT</name>
<comment type="subunit">
    <text evidence="3">Homotetramer.</text>
</comment>
<feature type="binding site" evidence="7">
    <location>
        <position position="108"/>
    </location>
    <ligand>
        <name>Mg(2+)</name>
        <dbReference type="ChEBI" id="CHEBI:18420"/>
    </ligand>
</feature>
<organism evidence="8 9">
    <name type="scientific">Leyella stercorea</name>
    <dbReference type="NCBI Taxonomy" id="363265"/>
    <lineage>
        <taxon>Bacteria</taxon>
        <taxon>Pseudomonadati</taxon>
        <taxon>Bacteroidota</taxon>
        <taxon>Bacteroidia</taxon>
        <taxon>Bacteroidales</taxon>
        <taxon>Prevotellaceae</taxon>
        <taxon>Leyella</taxon>
    </lineage>
</organism>
<accession>A0A3R6K8M4</accession>
<dbReference type="PANTHER" id="PTHR21485:SF3">
    <property type="entry name" value="N-ACYLNEURAMINATE CYTIDYLYLTRANSFERASE"/>
    <property type="match status" value="1"/>
</dbReference>